<name>A0A6J7WBU1_9CAUD</name>
<evidence type="ECO:0000256" key="1">
    <source>
        <dbReference type="SAM" id="MobiDB-lite"/>
    </source>
</evidence>
<organism evidence="2">
    <name type="scientific">uncultured Caudovirales phage</name>
    <dbReference type="NCBI Taxonomy" id="2100421"/>
    <lineage>
        <taxon>Viruses</taxon>
        <taxon>Duplodnaviria</taxon>
        <taxon>Heunggongvirae</taxon>
        <taxon>Uroviricota</taxon>
        <taxon>Caudoviricetes</taxon>
        <taxon>Peduoviridae</taxon>
        <taxon>Maltschvirus</taxon>
        <taxon>Maltschvirus maltsch</taxon>
    </lineage>
</organism>
<protein>
    <submittedName>
        <fullName evidence="2">Essential recombination function protein</fullName>
    </submittedName>
</protein>
<feature type="compositionally biased region" description="Polar residues" evidence="1">
    <location>
        <begin position="215"/>
        <end position="225"/>
    </location>
</feature>
<feature type="region of interest" description="Disordered" evidence="1">
    <location>
        <begin position="215"/>
        <end position="240"/>
    </location>
</feature>
<dbReference type="InterPro" id="IPR007499">
    <property type="entry name" value="ERF_bacteria_virus"/>
</dbReference>
<sequence length="240" mass="26012">MNAHADITTSLIGSLAKALAELEGVQKNKNNPGLKGARYADLSAVIEALEPIKGHGLWYRQQPKRDPDGALIETFYIHESGEELSAGETFVPAGKRDPQGFGSALTYCRRYALMTAFGLAAEDDDGHAATQEMRNARQGRQQGDQREQSNQQSQRKPSGGMSDASFSKIAGLLQATNTAPAVLIEHYKVKDIRSLSKAQFENAVGLLEEQLANVARQQTNQQSQHPGGDFDPADVGDCPF</sequence>
<dbReference type="Pfam" id="PF04404">
    <property type="entry name" value="ERF"/>
    <property type="match status" value="1"/>
</dbReference>
<proteinExistence type="predicted"/>
<reference evidence="2" key="1">
    <citation type="submission" date="2020-05" db="EMBL/GenBank/DDBJ databases">
        <authorList>
            <person name="Chiriac C."/>
            <person name="Salcher M."/>
            <person name="Ghai R."/>
            <person name="Kavagutti S V."/>
        </authorList>
    </citation>
    <scope>NUCLEOTIDE SEQUENCE</scope>
</reference>
<feature type="region of interest" description="Disordered" evidence="1">
    <location>
        <begin position="126"/>
        <end position="164"/>
    </location>
</feature>
<evidence type="ECO:0000313" key="2">
    <source>
        <dbReference type="EMBL" id="CAB5162699.1"/>
    </source>
</evidence>
<gene>
    <name evidence="2" type="ORF">UFOVP152_45</name>
</gene>
<accession>A0A6J7WBU1</accession>
<dbReference type="EMBL" id="LR798200">
    <property type="protein sequence ID" value="CAB5162699.1"/>
    <property type="molecule type" value="Genomic_DNA"/>
</dbReference>